<keyword evidence="3" id="KW-1185">Reference proteome</keyword>
<dbReference type="EMBL" id="CAXITT010000124">
    <property type="protein sequence ID" value="CAL1532762.1"/>
    <property type="molecule type" value="Genomic_DNA"/>
</dbReference>
<feature type="non-terminal residue" evidence="2">
    <location>
        <position position="1"/>
    </location>
</feature>
<evidence type="ECO:0000259" key="1">
    <source>
        <dbReference type="Pfam" id="PF04991"/>
    </source>
</evidence>
<evidence type="ECO:0000313" key="2">
    <source>
        <dbReference type="EMBL" id="CAL1532762.1"/>
    </source>
</evidence>
<organism evidence="2 3">
    <name type="scientific">Lymnaea stagnalis</name>
    <name type="common">Great pond snail</name>
    <name type="synonym">Helix stagnalis</name>
    <dbReference type="NCBI Taxonomy" id="6523"/>
    <lineage>
        <taxon>Eukaryota</taxon>
        <taxon>Metazoa</taxon>
        <taxon>Spiralia</taxon>
        <taxon>Lophotrochozoa</taxon>
        <taxon>Mollusca</taxon>
        <taxon>Gastropoda</taxon>
        <taxon>Heterobranchia</taxon>
        <taxon>Euthyneura</taxon>
        <taxon>Panpulmonata</taxon>
        <taxon>Hygrophila</taxon>
        <taxon>Lymnaeoidea</taxon>
        <taxon>Lymnaeidae</taxon>
        <taxon>Lymnaea</taxon>
    </lineage>
</organism>
<proteinExistence type="predicted"/>
<dbReference type="GO" id="GO:0009100">
    <property type="term" value="P:glycoprotein metabolic process"/>
    <property type="evidence" value="ECO:0007669"/>
    <property type="project" value="UniProtKB-ARBA"/>
</dbReference>
<dbReference type="PANTHER" id="PTHR43404">
    <property type="entry name" value="LIPOPOLYSACCHARIDE CHOLINEPHOSPHOTRANSFERASE LICD"/>
    <property type="match status" value="1"/>
</dbReference>
<accession>A0AAV2HFN7</accession>
<name>A0AAV2HFN7_LYMST</name>
<dbReference type="PANTHER" id="PTHR43404:SF1">
    <property type="entry name" value="MNN4P"/>
    <property type="match status" value="1"/>
</dbReference>
<protein>
    <recommendedName>
        <fullName evidence="1">LicD/FKTN/FKRP nucleotidyltransferase domain-containing protein</fullName>
    </recommendedName>
</protein>
<dbReference type="InterPro" id="IPR052942">
    <property type="entry name" value="LPS_cholinephosphotransferase"/>
</dbReference>
<dbReference type="Proteomes" id="UP001497497">
    <property type="component" value="Unassembled WGS sequence"/>
</dbReference>
<sequence>VHFYPVLSPAEKSAALRLYLIFAEALTRAGVSFFLRAGSLLGTHRHHGFIPWDDDIDIAVNVTDWRKVLETLACVEGHFLLVQTNMHWVFFESSNRYPFIDLFFYTENNQYIYAVTQYTRRTFVLIKSEVFPLTEGQFEGIPVPIPGHTGVILRKQYDFDDCVSRSSDHRTGDSFDDIISVPCSSLKYMYKMYNLNS</sequence>
<dbReference type="InterPro" id="IPR007074">
    <property type="entry name" value="LicD/FKTN/FKRP_NTP_transf"/>
</dbReference>
<dbReference type="AlphaFoldDB" id="A0AAV2HFN7"/>
<gene>
    <name evidence="2" type="ORF">GSLYS_00006780001</name>
</gene>
<comment type="caution">
    <text evidence="2">The sequence shown here is derived from an EMBL/GenBank/DDBJ whole genome shotgun (WGS) entry which is preliminary data.</text>
</comment>
<evidence type="ECO:0000313" key="3">
    <source>
        <dbReference type="Proteomes" id="UP001497497"/>
    </source>
</evidence>
<dbReference type="Pfam" id="PF04991">
    <property type="entry name" value="LicD"/>
    <property type="match status" value="1"/>
</dbReference>
<feature type="domain" description="LicD/FKTN/FKRP nucleotidyltransferase" evidence="1">
    <location>
        <begin position="29"/>
        <end position="70"/>
    </location>
</feature>
<reference evidence="2 3" key="1">
    <citation type="submission" date="2024-04" db="EMBL/GenBank/DDBJ databases">
        <authorList>
            <consortium name="Genoscope - CEA"/>
            <person name="William W."/>
        </authorList>
    </citation>
    <scope>NUCLEOTIDE SEQUENCE [LARGE SCALE GENOMIC DNA]</scope>
</reference>